<dbReference type="InterPro" id="IPR045047">
    <property type="entry name" value="Ard1-like"/>
</dbReference>
<dbReference type="OrthoDB" id="25586at2759"/>
<evidence type="ECO:0000313" key="3">
    <source>
        <dbReference type="EMBL" id="OBS82541.1"/>
    </source>
</evidence>
<dbReference type="STRING" id="56216.A0A1A6HWC0"/>
<dbReference type="EMBL" id="LZPO01008027">
    <property type="protein sequence ID" value="OBS82541.1"/>
    <property type="molecule type" value="Genomic_DNA"/>
</dbReference>
<evidence type="ECO:0000313" key="4">
    <source>
        <dbReference type="Proteomes" id="UP000092124"/>
    </source>
</evidence>
<keyword evidence="1" id="KW-0808">Transferase</keyword>
<dbReference type="GO" id="GO:1990190">
    <property type="term" value="F:protein-N-terminal-glutamate acetyltransferase activity"/>
    <property type="evidence" value="ECO:0007669"/>
    <property type="project" value="TreeGrafter"/>
</dbReference>
<sequence>MCLARGHSSSEAVTESHQCLGLALKLTDPALIENFSVKYISLHVSKVNQATMHLYSSTFHFQISEVEPYVNGKMHISWWHLRWHLELKEKPRHMVLAVSSKCKVLPRSGEASCEKGWLLKIVVLEGYVCVENPFACSPKLQPMILVSIFASTRAGEETEDIQSWLWRRLSFNQECGDNSRYCLLPPRKEGIRDSARP</sequence>
<accession>A0A1A6HWC0</accession>
<protein>
    <submittedName>
        <fullName evidence="3">Uncharacterized protein</fullName>
    </submittedName>
</protein>
<dbReference type="GO" id="GO:1990189">
    <property type="term" value="F:protein N-terminal-serine acetyltransferase activity"/>
    <property type="evidence" value="ECO:0007669"/>
    <property type="project" value="TreeGrafter"/>
</dbReference>
<dbReference type="PANTHER" id="PTHR23091:SF4">
    <property type="entry name" value="N-TERMINAL AMINO-ACID N(ALPHA)-ACETYLTRANSFERASE NATA"/>
    <property type="match status" value="1"/>
</dbReference>
<comment type="caution">
    <text evidence="3">The sequence shown here is derived from an EMBL/GenBank/DDBJ whole genome shotgun (WGS) entry which is preliminary data.</text>
</comment>
<organism evidence="3 4">
    <name type="scientific">Neotoma lepida</name>
    <name type="common">Desert woodrat</name>
    <dbReference type="NCBI Taxonomy" id="56216"/>
    <lineage>
        <taxon>Eukaryota</taxon>
        <taxon>Metazoa</taxon>
        <taxon>Chordata</taxon>
        <taxon>Craniata</taxon>
        <taxon>Vertebrata</taxon>
        <taxon>Euteleostomi</taxon>
        <taxon>Mammalia</taxon>
        <taxon>Eutheria</taxon>
        <taxon>Euarchontoglires</taxon>
        <taxon>Glires</taxon>
        <taxon>Rodentia</taxon>
        <taxon>Myomorpha</taxon>
        <taxon>Muroidea</taxon>
        <taxon>Cricetidae</taxon>
        <taxon>Neotominae</taxon>
        <taxon>Neotoma</taxon>
    </lineage>
</organism>
<dbReference type="Proteomes" id="UP000092124">
    <property type="component" value="Unassembled WGS sequence"/>
</dbReference>
<dbReference type="PANTHER" id="PTHR23091">
    <property type="entry name" value="N-TERMINAL ACETYLTRANSFERASE"/>
    <property type="match status" value="1"/>
</dbReference>
<dbReference type="AlphaFoldDB" id="A0A1A6HWC0"/>
<evidence type="ECO:0000256" key="1">
    <source>
        <dbReference type="ARBA" id="ARBA00022679"/>
    </source>
</evidence>
<gene>
    <name evidence="3" type="ORF">A6R68_23466</name>
</gene>
<reference evidence="3 4" key="1">
    <citation type="submission" date="2016-06" db="EMBL/GenBank/DDBJ databases">
        <title>The Draft Genome Sequence and Annotation of the Desert Woodrat Neotoma lepida.</title>
        <authorList>
            <person name="Campbell M."/>
            <person name="Oakeson K.F."/>
            <person name="Yandell M."/>
            <person name="Halpert J.R."/>
            <person name="Dearing D."/>
        </authorList>
    </citation>
    <scope>NUCLEOTIDE SEQUENCE [LARGE SCALE GENOMIC DNA]</scope>
    <source>
        <strain evidence="3">417</strain>
        <tissue evidence="3">Liver</tissue>
    </source>
</reference>
<proteinExistence type="predicted"/>
<dbReference type="GO" id="GO:0031415">
    <property type="term" value="C:NatA complex"/>
    <property type="evidence" value="ECO:0007669"/>
    <property type="project" value="InterPro"/>
</dbReference>
<evidence type="ECO:0000256" key="2">
    <source>
        <dbReference type="ARBA" id="ARBA00023315"/>
    </source>
</evidence>
<keyword evidence="4" id="KW-1185">Reference proteome</keyword>
<dbReference type="Gene3D" id="3.40.630.30">
    <property type="match status" value="1"/>
</dbReference>
<keyword evidence="2" id="KW-0012">Acyltransferase</keyword>
<name>A0A1A6HWC0_NEOLE</name>